<accession>A0A1M7RU87</accession>
<dbReference type="InterPro" id="IPR051542">
    <property type="entry name" value="Hydrogenase_cytochrome"/>
</dbReference>
<dbReference type="OrthoDB" id="196472at2"/>
<evidence type="ECO:0000259" key="7">
    <source>
        <dbReference type="Pfam" id="PF01292"/>
    </source>
</evidence>
<feature type="transmembrane region" description="Helical" evidence="6">
    <location>
        <begin position="51"/>
        <end position="68"/>
    </location>
</feature>
<feature type="transmembrane region" description="Helical" evidence="6">
    <location>
        <begin position="105"/>
        <end position="126"/>
    </location>
</feature>
<evidence type="ECO:0000256" key="3">
    <source>
        <dbReference type="ARBA" id="ARBA00022692"/>
    </source>
</evidence>
<dbReference type="Gene3D" id="1.20.950.20">
    <property type="entry name" value="Transmembrane di-heme cytochromes, Chain C"/>
    <property type="match status" value="1"/>
</dbReference>
<keyword evidence="9" id="KW-1185">Reference proteome</keyword>
<evidence type="ECO:0000256" key="5">
    <source>
        <dbReference type="ARBA" id="ARBA00023136"/>
    </source>
</evidence>
<feature type="transmembrane region" description="Helical" evidence="6">
    <location>
        <begin position="157"/>
        <end position="178"/>
    </location>
</feature>
<keyword evidence="2" id="KW-1003">Cell membrane</keyword>
<evidence type="ECO:0000256" key="1">
    <source>
        <dbReference type="ARBA" id="ARBA00004651"/>
    </source>
</evidence>
<dbReference type="PANTHER" id="PTHR30485:SF2">
    <property type="entry name" value="BLL0597 PROTEIN"/>
    <property type="match status" value="1"/>
</dbReference>
<proteinExistence type="predicted"/>
<feature type="transmembrane region" description="Helical" evidence="6">
    <location>
        <begin position="206"/>
        <end position="227"/>
    </location>
</feature>
<evidence type="ECO:0000256" key="2">
    <source>
        <dbReference type="ARBA" id="ARBA00022475"/>
    </source>
</evidence>
<keyword evidence="5 6" id="KW-0472">Membrane</keyword>
<evidence type="ECO:0000313" key="8">
    <source>
        <dbReference type="EMBL" id="SHN49839.1"/>
    </source>
</evidence>
<comment type="subcellular location">
    <subcellularLocation>
        <location evidence="1">Cell membrane</location>
        <topology evidence="1">Multi-pass membrane protein</topology>
    </subcellularLocation>
</comment>
<dbReference type="InterPro" id="IPR011577">
    <property type="entry name" value="Cyt_b561_bac/Ni-Hgenase"/>
</dbReference>
<dbReference type="InterPro" id="IPR016174">
    <property type="entry name" value="Di-haem_cyt_TM"/>
</dbReference>
<dbReference type="GO" id="GO:0009055">
    <property type="term" value="F:electron transfer activity"/>
    <property type="evidence" value="ECO:0007669"/>
    <property type="project" value="InterPro"/>
</dbReference>
<keyword evidence="4 6" id="KW-1133">Transmembrane helix</keyword>
<dbReference type="AlphaFoldDB" id="A0A1M7RU87"/>
<dbReference type="SUPFAM" id="SSF81342">
    <property type="entry name" value="Transmembrane di-heme cytochromes"/>
    <property type="match status" value="1"/>
</dbReference>
<organism evidence="8 9">
    <name type="scientific">Erythrobacter sanguineus</name>
    <dbReference type="NCBI Taxonomy" id="198312"/>
    <lineage>
        <taxon>Bacteria</taxon>
        <taxon>Pseudomonadati</taxon>
        <taxon>Pseudomonadota</taxon>
        <taxon>Alphaproteobacteria</taxon>
        <taxon>Sphingomonadales</taxon>
        <taxon>Erythrobacteraceae</taxon>
        <taxon>Erythrobacter/Porphyrobacter group</taxon>
        <taxon>Erythrobacter</taxon>
    </lineage>
</organism>
<gene>
    <name evidence="8" type="ORF">SAMN02745193_00418</name>
</gene>
<name>A0A1M7RU87_9SPHN</name>
<dbReference type="GO" id="GO:0020037">
    <property type="term" value="F:heme binding"/>
    <property type="evidence" value="ECO:0007669"/>
    <property type="project" value="TreeGrafter"/>
</dbReference>
<dbReference type="GO" id="GO:0005886">
    <property type="term" value="C:plasma membrane"/>
    <property type="evidence" value="ECO:0007669"/>
    <property type="project" value="UniProtKB-SubCell"/>
</dbReference>
<evidence type="ECO:0000256" key="6">
    <source>
        <dbReference type="SAM" id="Phobius"/>
    </source>
</evidence>
<dbReference type="Pfam" id="PF01292">
    <property type="entry name" value="Ni_hydr_CYTB"/>
    <property type="match status" value="1"/>
</dbReference>
<dbReference type="EMBL" id="FRDF01000002">
    <property type="protein sequence ID" value="SHN49839.1"/>
    <property type="molecule type" value="Genomic_DNA"/>
</dbReference>
<feature type="domain" description="Cytochrome b561 bacterial/Ni-hydrogenase" evidence="7">
    <location>
        <begin position="17"/>
        <end position="190"/>
    </location>
</feature>
<dbReference type="Proteomes" id="UP000184391">
    <property type="component" value="Unassembled WGS sequence"/>
</dbReference>
<protein>
    <submittedName>
        <fullName evidence="8">Cytochrome b</fullName>
    </submittedName>
</protein>
<dbReference type="PANTHER" id="PTHR30485">
    <property type="entry name" value="NI/FE-HYDROGENASE 1 B-TYPE CYTOCHROME SUBUNIT"/>
    <property type="match status" value="1"/>
</dbReference>
<feature type="transmembrane region" description="Helical" evidence="6">
    <location>
        <begin position="20"/>
        <end position="39"/>
    </location>
</feature>
<dbReference type="GO" id="GO:0022904">
    <property type="term" value="P:respiratory electron transport chain"/>
    <property type="evidence" value="ECO:0007669"/>
    <property type="project" value="InterPro"/>
</dbReference>
<evidence type="ECO:0000256" key="4">
    <source>
        <dbReference type="ARBA" id="ARBA00022989"/>
    </source>
</evidence>
<dbReference type="RefSeq" id="WP_072673004.1">
    <property type="nucleotide sequence ID" value="NZ_FRDF01000002.1"/>
</dbReference>
<reference evidence="9" key="1">
    <citation type="submission" date="2016-12" db="EMBL/GenBank/DDBJ databases">
        <authorList>
            <person name="Varghese N."/>
            <person name="Submissions S."/>
        </authorList>
    </citation>
    <scope>NUCLEOTIDE SEQUENCE [LARGE SCALE GENOMIC DNA]</scope>
    <source>
        <strain evidence="9">DSM 11032</strain>
    </source>
</reference>
<evidence type="ECO:0000313" key="9">
    <source>
        <dbReference type="Proteomes" id="UP000184391"/>
    </source>
</evidence>
<keyword evidence="3 6" id="KW-0812">Transmembrane</keyword>
<dbReference type="STRING" id="198312.SAMN02745193_00418"/>
<sequence>MSAPLGKTAVTEPDVRVWDPLLRLCHWSFALLIPAMWWTAENSAWGWHRRLGLVLLGILVFRVLWGFVGPQTARFASFVKGPGTVIAYLRGQMADAATRIGHSPLAGWSTLALIGAMLLQVGMGLFSGDPYDGMTGPLNPLVGVMTADMLTDWHETFFNVVLGLICLHLAAIVFYASVKREDLVTPMVSGDRPPMQGVTGIGPVPWLRAGLAIMLAAGFAIWIAAGVPPLG</sequence>